<dbReference type="EMBL" id="JACHIA010000018">
    <property type="protein sequence ID" value="MBB6072793.1"/>
    <property type="molecule type" value="Genomic_DNA"/>
</dbReference>
<proteinExistence type="predicted"/>
<dbReference type="AlphaFoldDB" id="A0A841H494"/>
<keyword evidence="2" id="KW-1185">Reference proteome</keyword>
<organism evidence="1 2">
    <name type="scientific">Longimicrobium terrae</name>
    <dbReference type="NCBI Taxonomy" id="1639882"/>
    <lineage>
        <taxon>Bacteria</taxon>
        <taxon>Pseudomonadati</taxon>
        <taxon>Gemmatimonadota</taxon>
        <taxon>Longimicrobiia</taxon>
        <taxon>Longimicrobiales</taxon>
        <taxon>Longimicrobiaceae</taxon>
        <taxon>Longimicrobium</taxon>
    </lineage>
</organism>
<reference evidence="1 2" key="1">
    <citation type="submission" date="2020-08" db="EMBL/GenBank/DDBJ databases">
        <title>Genomic Encyclopedia of Type Strains, Phase IV (KMG-IV): sequencing the most valuable type-strain genomes for metagenomic binning, comparative biology and taxonomic classification.</title>
        <authorList>
            <person name="Goeker M."/>
        </authorList>
    </citation>
    <scope>NUCLEOTIDE SEQUENCE [LARGE SCALE GENOMIC DNA]</scope>
    <source>
        <strain evidence="1 2">DSM 29007</strain>
    </source>
</reference>
<evidence type="ECO:0000313" key="1">
    <source>
        <dbReference type="EMBL" id="MBB6072793.1"/>
    </source>
</evidence>
<dbReference type="Proteomes" id="UP000582837">
    <property type="component" value="Unassembled WGS sequence"/>
</dbReference>
<accession>A0A841H494</accession>
<gene>
    <name evidence="1" type="ORF">HNQ61_004457</name>
</gene>
<protein>
    <submittedName>
        <fullName evidence="1">Uncharacterized protein</fullName>
    </submittedName>
</protein>
<sequence length="48" mass="5492">MLPCMFLIAVRNGPEYQPQPAKAGFVFFEARFQPPDRKLGSPVNSPWR</sequence>
<name>A0A841H494_9BACT</name>
<evidence type="ECO:0000313" key="2">
    <source>
        <dbReference type="Proteomes" id="UP000582837"/>
    </source>
</evidence>
<comment type="caution">
    <text evidence="1">The sequence shown here is derived from an EMBL/GenBank/DDBJ whole genome shotgun (WGS) entry which is preliminary data.</text>
</comment>